<dbReference type="OrthoDB" id="5916799at2"/>
<proteinExistence type="predicted"/>
<dbReference type="AlphaFoldDB" id="G0A7H5"/>
<protein>
    <submittedName>
        <fullName evidence="1">Uncharacterized protein</fullName>
    </submittedName>
</protein>
<reference key="2">
    <citation type="submission" date="2011-05" db="EMBL/GenBank/DDBJ databases">
        <title>Complete genome sequence of the aerobic marine methanotroph Methylomonas methanica MC09.</title>
        <authorList>
            <person name="Boden R."/>
            <person name="Cunliffe M."/>
            <person name="Scanlan J."/>
            <person name="Moussard H."/>
            <person name="Kits K.D."/>
            <person name="Klotz M."/>
            <person name="Jetten M."/>
            <person name="Vuilleumier S."/>
            <person name="Han J."/>
            <person name="Peters L."/>
            <person name="Mikhailova N."/>
            <person name="Teshima H."/>
            <person name="Tapia R."/>
            <person name="Kyrpides N."/>
            <person name="Ivanova N."/>
            <person name="Pagani I."/>
            <person name="Cheng J.-F."/>
            <person name="Goodwin L."/>
            <person name="Han C."/>
            <person name="Hauser L."/>
            <person name="Land M."/>
            <person name="Lapidus A."/>
            <person name="Lucas S."/>
            <person name="Pitluck S."/>
            <person name="Woyke T."/>
            <person name="Stein L.Y."/>
            <person name="Murrell C."/>
        </authorList>
    </citation>
    <scope>NUCLEOTIDE SEQUENCE</scope>
    <source>
        <strain>MC09</strain>
    </source>
</reference>
<name>G0A7H5_METMM</name>
<dbReference type="EMBL" id="CP002738">
    <property type="protein sequence ID" value="AEG00645.1"/>
    <property type="molecule type" value="Genomic_DNA"/>
</dbReference>
<evidence type="ECO:0000313" key="2">
    <source>
        <dbReference type="Proteomes" id="UP000008888"/>
    </source>
</evidence>
<dbReference type="RefSeq" id="WP_013818886.1">
    <property type="nucleotide sequence ID" value="NC_015572.1"/>
</dbReference>
<sequence>MKRKVLQDFANVCCQRFLTSLSNSDRINFVIFGSGQVTMDFLSLRCDHELTPLSPLGYCVSFREWLEENCRKHSIIFEELKEVRLAVRMDVKIERLDRPACPGWLITNIAFECESRIATDEKEYFGQMSDTKKMGLGQILYNRYY</sequence>
<organism evidence="1 2">
    <name type="scientific">Methylomonas methanica (strain DSM 25384 / MC09)</name>
    <dbReference type="NCBI Taxonomy" id="857087"/>
    <lineage>
        <taxon>Bacteria</taxon>
        <taxon>Pseudomonadati</taxon>
        <taxon>Pseudomonadota</taxon>
        <taxon>Gammaproteobacteria</taxon>
        <taxon>Methylococcales</taxon>
        <taxon>Methylococcaceae</taxon>
        <taxon>Methylomonas</taxon>
    </lineage>
</organism>
<dbReference type="Proteomes" id="UP000008888">
    <property type="component" value="Chromosome"/>
</dbReference>
<accession>G0A7H5</accession>
<reference evidence="2" key="3">
    <citation type="submission" date="2011-05" db="EMBL/GenBank/DDBJ databases">
        <title>Complete sequence of Methylomonas methanica MC09.</title>
        <authorList>
            <consortium name="US DOE Joint Genome Institute"/>
            <person name="Lucas S."/>
            <person name="Han J."/>
            <person name="Lapidus A."/>
            <person name="Cheng J.-F."/>
            <person name="Goodwin L."/>
            <person name="Pitluck S."/>
            <person name="Peters L."/>
            <person name="Mikhailova N."/>
            <person name="Teshima H."/>
            <person name="Han C."/>
            <person name="Tapia R."/>
            <person name="Land M."/>
            <person name="Hauser L."/>
            <person name="Kyrpides N."/>
            <person name="Ivanova N."/>
            <person name="Pagani I."/>
            <person name="Stein L."/>
            <person name="Woyke T."/>
        </authorList>
    </citation>
    <scope>NUCLEOTIDE SEQUENCE [LARGE SCALE GENOMIC DNA]</scope>
    <source>
        <strain evidence="2">MC09</strain>
    </source>
</reference>
<keyword evidence="2" id="KW-1185">Reference proteome</keyword>
<dbReference type="KEGG" id="mmt:Metme_2241"/>
<evidence type="ECO:0000313" key="1">
    <source>
        <dbReference type="EMBL" id="AEG00645.1"/>
    </source>
</evidence>
<dbReference type="HOGENOM" id="CLU_1784622_0_0_6"/>
<gene>
    <name evidence="1" type="ordered locus">Metme_2241</name>
</gene>
<reference evidence="1 2" key="1">
    <citation type="journal article" date="2011" name="J. Bacteriol.">
        <title>Complete Genome Sequence of the Aerobic Marine Methanotroph Methylomonas methanica MC09.</title>
        <authorList>
            <person name="Boden R."/>
            <person name="Cunliffe M."/>
            <person name="Scanlan J."/>
            <person name="Moussard H."/>
            <person name="Kits K.D."/>
            <person name="Klotz M.G."/>
            <person name="Jetten M.S."/>
            <person name="Vuilleumier S."/>
            <person name="Han J."/>
            <person name="Peters L."/>
            <person name="Mikhailova N."/>
            <person name="Teshima H."/>
            <person name="Tapia R."/>
            <person name="Kyrpides N."/>
            <person name="Ivanova N."/>
            <person name="Pagani I."/>
            <person name="Cheng J.F."/>
            <person name="Goodwin L."/>
            <person name="Han C."/>
            <person name="Hauser L."/>
            <person name="Land M.L."/>
            <person name="Lapidus A."/>
            <person name="Lucas S."/>
            <person name="Pitluck S."/>
            <person name="Woyke T."/>
            <person name="Stein L."/>
            <person name="Murrell J.C."/>
        </authorList>
    </citation>
    <scope>NUCLEOTIDE SEQUENCE [LARGE SCALE GENOMIC DNA]</scope>
    <source>
        <strain evidence="1 2">MC09</strain>
    </source>
</reference>